<keyword evidence="9" id="KW-1185">Reference proteome</keyword>
<dbReference type="SUPFAM" id="SSF50891">
    <property type="entry name" value="Cyclophilin-like"/>
    <property type="match status" value="1"/>
</dbReference>
<dbReference type="Gene3D" id="2.40.100.10">
    <property type="entry name" value="Cyclophilin-like"/>
    <property type="match status" value="1"/>
</dbReference>
<dbReference type="Proteomes" id="UP000789375">
    <property type="component" value="Unassembled WGS sequence"/>
</dbReference>
<dbReference type="EMBL" id="CAJVPP010000564">
    <property type="protein sequence ID" value="CAG8493697.1"/>
    <property type="molecule type" value="Genomic_DNA"/>
</dbReference>
<dbReference type="FunFam" id="2.40.100.10:FF:000008">
    <property type="entry name" value="Peptidyl-prolyl cis-trans isomerase"/>
    <property type="match status" value="1"/>
</dbReference>
<keyword evidence="4 6" id="KW-0413">Isomerase</keyword>
<dbReference type="GO" id="GO:0071013">
    <property type="term" value="C:catalytic step 2 spliceosome"/>
    <property type="evidence" value="ECO:0007669"/>
    <property type="project" value="TreeGrafter"/>
</dbReference>
<dbReference type="InterPro" id="IPR020892">
    <property type="entry name" value="Cyclophilin-type_PPIase_CS"/>
</dbReference>
<proteinExistence type="inferred from homology"/>
<evidence type="ECO:0000313" key="9">
    <source>
        <dbReference type="Proteomes" id="UP000789375"/>
    </source>
</evidence>
<dbReference type="GO" id="GO:0003755">
    <property type="term" value="F:peptidyl-prolyl cis-trans isomerase activity"/>
    <property type="evidence" value="ECO:0007669"/>
    <property type="project" value="UniProtKB-UniRule"/>
</dbReference>
<dbReference type="PROSITE" id="PS50072">
    <property type="entry name" value="CSA_PPIASE_2"/>
    <property type="match status" value="1"/>
</dbReference>
<evidence type="ECO:0000256" key="1">
    <source>
        <dbReference type="ARBA" id="ARBA00000971"/>
    </source>
</evidence>
<dbReference type="InterPro" id="IPR024936">
    <property type="entry name" value="Cyclophilin-type_PPIase"/>
</dbReference>
<gene>
    <name evidence="8" type="ORF">FMOSSE_LOCUS3667</name>
</gene>
<dbReference type="Pfam" id="PF00160">
    <property type="entry name" value="Pro_isomerase"/>
    <property type="match status" value="1"/>
</dbReference>
<comment type="caution">
    <text evidence="8">The sequence shown here is derived from an EMBL/GenBank/DDBJ whole genome shotgun (WGS) entry which is preliminary data.</text>
</comment>
<comment type="similarity">
    <text evidence="5">Belongs to the cyclophilin-type PPIase family. PPIL1 subfamily.</text>
</comment>
<dbReference type="InterPro" id="IPR029000">
    <property type="entry name" value="Cyclophilin-like_dom_sf"/>
</dbReference>
<organism evidence="8 9">
    <name type="scientific">Funneliformis mosseae</name>
    <name type="common">Endomycorrhizal fungus</name>
    <name type="synonym">Glomus mosseae</name>
    <dbReference type="NCBI Taxonomy" id="27381"/>
    <lineage>
        <taxon>Eukaryota</taxon>
        <taxon>Fungi</taxon>
        <taxon>Fungi incertae sedis</taxon>
        <taxon>Mucoromycota</taxon>
        <taxon>Glomeromycotina</taxon>
        <taxon>Glomeromycetes</taxon>
        <taxon>Glomerales</taxon>
        <taxon>Glomeraceae</taxon>
        <taxon>Funneliformis</taxon>
    </lineage>
</organism>
<dbReference type="InterPro" id="IPR002130">
    <property type="entry name" value="Cyclophilin-type_PPIase_dom"/>
</dbReference>
<dbReference type="PROSITE" id="PS00170">
    <property type="entry name" value="CSA_PPIASE_1"/>
    <property type="match status" value="1"/>
</dbReference>
<reference evidence="8" key="1">
    <citation type="submission" date="2021-06" db="EMBL/GenBank/DDBJ databases">
        <authorList>
            <person name="Kallberg Y."/>
            <person name="Tangrot J."/>
            <person name="Rosling A."/>
        </authorList>
    </citation>
    <scope>NUCLEOTIDE SEQUENCE</scope>
    <source>
        <strain evidence="8">87-6 pot B 2015</strain>
    </source>
</reference>
<evidence type="ECO:0000259" key="7">
    <source>
        <dbReference type="PROSITE" id="PS50072"/>
    </source>
</evidence>
<dbReference type="GO" id="GO:0006457">
    <property type="term" value="P:protein folding"/>
    <property type="evidence" value="ECO:0007669"/>
    <property type="project" value="InterPro"/>
</dbReference>
<dbReference type="PANTHER" id="PTHR45625">
    <property type="entry name" value="PEPTIDYL-PROLYL CIS-TRANS ISOMERASE-RELATED"/>
    <property type="match status" value="1"/>
</dbReference>
<protein>
    <recommendedName>
        <fullName evidence="6">Peptidyl-prolyl cis-trans isomerase</fullName>
        <shortName evidence="6">PPIase</shortName>
        <ecNumber evidence="6">5.2.1.8</ecNumber>
    </recommendedName>
</protein>
<evidence type="ECO:0000256" key="2">
    <source>
        <dbReference type="ARBA" id="ARBA00002388"/>
    </source>
</evidence>
<evidence type="ECO:0000256" key="6">
    <source>
        <dbReference type="RuleBase" id="RU363019"/>
    </source>
</evidence>
<dbReference type="InterPro" id="IPR044666">
    <property type="entry name" value="Cyclophilin_A-like"/>
</dbReference>
<keyword evidence="3 6" id="KW-0697">Rotamase</keyword>
<accession>A0A9N8WR29</accession>
<dbReference type="PRINTS" id="PR00153">
    <property type="entry name" value="CSAPPISMRASE"/>
</dbReference>
<comment type="function">
    <text evidence="2 6">PPIases accelerate the folding of proteins. It catalyzes the cis-trans isomerization of proline imidic peptide bonds in oligopeptides.</text>
</comment>
<evidence type="ECO:0000256" key="4">
    <source>
        <dbReference type="ARBA" id="ARBA00023235"/>
    </source>
</evidence>
<evidence type="ECO:0000256" key="5">
    <source>
        <dbReference type="ARBA" id="ARBA00038147"/>
    </source>
</evidence>
<name>A0A9N8WR29_FUNMO</name>
<dbReference type="PANTHER" id="PTHR45625:SF4">
    <property type="entry name" value="PEPTIDYLPROLYL ISOMERASE DOMAIN AND WD REPEAT-CONTAINING PROTEIN 1"/>
    <property type="match status" value="1"/>
</dbReference>
<feature type="domain" description="PPIase cyclophilin-type" evidence="7">
    <location>
        <begin position="8"/>
        <end position="155"/>
    </location>
</feature>
<dbReference type="EC" id="5.2.1.8" evidence="6"/>
<dbReference type="PIRSF" id="PIRSF001467">
    <property type="entry name" value="Peptidylpro_ismrse"/>
    <property type="match status" value="1"/>
</dbReference>
<evidence type="ECO:0000313" key="8">
    <source>
        <dbReference type="EMBL" id="CAG8493697.1"/>
    </source>
</evidence>
<evidence type="ECO:0000256" key="3">
    <source>
        <dbReference type="ARBA" id="ARBA00023110"/>
    </source>
</evidence>
<sequence length="158" mass="17497">MPRSVILNTSMGRITIELYDDHAKKTCDNFFELAKRGYYNNTIFHRIIEDFMIQGGDPTGTGRGGSSIYGRTFEDEIHPDLKHTGAGIISMANAGPDSNGSQFFITLAPTPHLDGKHAIFGRVSDGIEIVKRIGKVTVDRDDRPKEDVKIISTQVNDD</sequence>
<comment type="catalytic activity">
    <reaction evidence="1 6">
        <text>[protein]-peptidylproline (omega=180) = [protein]-peptidylproline (omega=0)</text>
        <dbReference type="Rhea" id="RHEA:16237"/>
        <dbReference type="Rhea" id="RHEA-COMP:10747"/>
        <dbReference type="Rhea" id="RHEA-COMP:10748"/>
        <dbReference type="ChEBI" id="CHEBI:83833"/>
        <dbReference type="ChEBI" id="CHEBI:83834"/>
        <dbReference type="EC" id="5.2.1.8"/>
    </reaction>
</comment>
<dbReference type="AlphaFoldDB" id="A0A9N8WR29"/>